<dbReference type="Proteomes" id="UP000001307">
    <property type="component" value="Unassembled WGS sequence"/>
</dbReference>
<dbReference type="Gene3D" id="2.10.25.10">
    <property type="entry name" value="Laminin"/>
    <property type="match status" value="3"/>
</dbReference>
<dbReference type="SMART" id="SM00241">
    <property type="entry name" value="ZP"/>
    <property type="match status" value="1"/>
</dbReference>
<dbReference type="SMART" id="SM00181">
    <property type="entry name" value="EGF"/>
    <property type="match status" value="9"/>
</dbReference>
<feature type="disulfide bond" evidence="3">
    <location>
        <begin position="487"/>
        <end position="496"/>
    </location>
</feature>
<dbReference type="PANTHER" id="PTHR24033">
    <property type="entry name" value="EGF-LIKE DOMAIN-CONTAINING PROTEIN"/>
    <property type="match status" value="1"/>
</dbReference>
<feature type="domain" description="EGF-like" evidence="4">
    <location>
        <begin position="247"/>
        <end position="284"/>
    </location>
</feature>
<feature type="domain" description="EGF-like" evidence="4">
    <location>
        <begin position="376"/>
        <end position="415"/>
    </location>
</feature>
<name>E4XKU5_OIKDI</name>
<feature type="disulfide bond" evidence="3">
    <location>
        <begin position="361"/>
        <end position="370"/>
    </location>
</feature>
<feature type="disulfide bond" evidence="3">
    <location>
        <begin position="386"/>
        <end position="403"/>
    </location>
</feature>
<proteinExistence type="predicted"/>
<dbReference type="SUPFAM" id="SSF57196">
    <property type="entry name" value="EGF/Laminin"/>
    <property type="match status" value="1"/>
</dbReference>
<dbReference type="InterPro" id="IPR000742">
    <property type="entry name" value="EGF"/>
</dbReference>
<dbReference type="Pfam" id="PF07974">
    <property type="entry name" value="EGF_2"/>
    <property type="match status" value="1"/>
</dbReference>
<keyword evidence="1 3" id="KW-0245">EGF-like domain</keyword>
<feature type="disulfide bond" evidence="3">
    <location>
        <begin position="405"/>
        <end position="414"/>
    </location>
</feature>
<dbReference type="PROSITE" id="PS51034">
    <property type="entry name" value="ZP_2"/>
    <property type="match status" value="1"/>
</dbReference>
<feature type="domain" description="EGF-like" evidence="4">
    <location>
        <begin position="331"/>
        <end position="371"/>
    </location>
</feature>
<protein>
    <submittedName>
        <fullName evidence="6">Uncharacterized protein</fullName>
    </submittedName>
</protein>
<dbReference type="InterPro" id="IPR051830">
    <property type="entry name" value="NOTCH_homolog"/>
</dbReference>
<feature type="disulfide bond" evidence="3">
    <location>
        <begin position="446"/>
        <end position="455"/>
    </location>
</feature>
<feature type="disulfide bond" evidence="3">
    <location>
        <begin position="527"/>
        <end position="536"/>
    </location>
</feature>
<dbReference type="InterPro" id="IPR013111">
    <property type="entry name" value="EGF_extracell"/>
</dbReference>
<evidence type="ECO:0000313" key="6">
    <source>
        <dbReference type="EMBL" id="CBY25012.1"/>
    </source>
</evidence>
<evidence type="ECO:0000256" key="3">
    <source>
        <dbReference type="PROSITE-ProRule" id="PRU00076"/>
    </source>
</evidence>
<feature type="disulfide bond" evidence="3">
    <location>
        <begin position="317"/>
        <end position="326"/>
    </location>
</feature>
<dbReference type="EMBL" id="FN653066">
    <property type="protein sequence ID" value="CBY25012.1"/>
    <property type="molecule type" value="Genomic_DNA"/>
</dbReference>
<feature type="disulfide bond" evidence="3">
    <location>
        <begin position="274"/>
        <end position="283"/>
    </location>
</feature>
<evidence type="ECO:0000259" key="5">
    <source>
        <dbReference type="PROSITE" id="PS51034"/>
    </source>
</evidence>
<dbReference type="AlphaFoldDB" id="E4XKU5"/>
<evidence type="ECO:0000259" key="4">
    <source>
        <dbReference type="PROSITE" id="PS50026"/>
    </source>
</evidence>
<evidence type="ECO:0000313" key="7">
    <source>
        <dbReference type="Proteomes" id="UP000001307"/>
    </source>
</evidence>
<sequence length="941" mass="103287">MRLKRLLFCLAVEASEKSTSDEIQAVVGRGFGISDSHTHATTTIQTSINHATDNLQTCLELGGVWNAMAVNPYCALPIAANTIAPTPAHRSSEQAKLDCLQGGHYWIADQNGGGFSYCSWSAPATQATLAPPSSFESFLTITADSFDNENECENNGFYWHQFPTYGYCDEQPKAVNAFNNPQMDCMDNNGRWIPQIQICEMACSQCEGTCSTDLVCVCGNGQYGQNCEYCYAGFLKVVGSGCIRVDNKKDCSDETNCNGRGTCSEENGVKSCTCFAGFSGAKCENDVRPDPCRDILNNCNGRGTCTTGSMGIHMCSCYSGYTGSRCENKIQTDPCINNVCNSRGSCSSRLVNGNLIAECACYSGFSGRFCTDNVVQVDPCIALSFCNENGYCVKNRDRTTADCQCNQGWTGDTCLTRQRITCKDLNFCNNAGDCITSNGGDSRCQCYDKFDGDRCQVEKQDSRCIDQSFCSNGGVCMETTTTKYCICPDGYEGAQCQYATGTPKCDYTNCNNGDCDYNIDGEPFCVCDNGWKGPYCEIAIPCMRDCPFGKCAHGKNAQYCADCPDNFFGRECKYDCTACGTDEICEKTSDSDGNVISARCAVKPVSVCEASNICLNGCECIDSVKDGYYFTCKNAPNNNFLGKRCQWNEPILKCGTDSIEIEITNSFHENFSFSKKTYSIGSFFKATDENSPQTQLIISKNDNPDVFRTRVVDGSLVMSSDVVLSLAQDNNPSFFSKMRVMTFACKYSIGEVISDAFSPASWPSETLVENNVNFNVDLKFYSVDATYEAHRLARESAFVLHGEDVYVSAGIHDSVDNLPSDINLYYENCDLRQNDVVIPVIANGCPVINNDGRQSFADVSFYTAQPTNGIEFKMTVLGFQKEALKLTCEVSFCTMGNCNTDYCNGRRRRAISRPTIQLEVSPIYILAPQAENYEGQQINLS</sequence>
<dbReference type="PROSITE" id="PS50026">
    <property type="entry name" value="EGF_3"/>
    <property type="match status" value="7"/>
</dbReference>
<keyword evidence="7" id="KW-1185">Reference proteome</keyword>
<organism evidence="6">
    <name type="scientific">Oikopleura dioica</name>
    <name type="common">Tunicate</name>
    <dbReference type="NCBI Taxonomy" id="34765"/>
    <lineage>
        <taxon>Eukaryota</taxon>
        <taxon>Metazoa</taxon>
        <taxon>Chordata</taxon>
        <taxon>Tunicata</taxon>
        <taxon>Appendicularia</taxon>
        <taxon>Copelata</taxon>
        <taxon>Oikopleuridae</taxon>
        <taxon>Oikopleura</taxon>
    </lineage>
</organism>
<dbReference type="InterPro" id="IPR001507">
    <property type="entry name" value="ZP_dom"/>
</dbReference>
<dbReference type="InParanoid" id="E4XKU5"/>
<feature type="domain" description="EGF-like" evidence="4">
    <location>
        <begin position="501"/>
        <end position="537"/>
    </location>
</feature>
<dbReference type="Pfam" id="PF23106">
    <property type="entry name" value="EGF_Teneurin"/>
    <property type="match status" value="1"/>
</dbReference>
<evidence type="ECO:0000256" key="2">
    <source>
        <dbReference type="ARBA" id="ARBA00023157"/>
    </source>
</evidence>
<reference evidence="6" key="1">
    <citation type="journal article" date="2010" name="Science">
        <title>Plasticity of animal genome architecture unmasked by rapid evolution of a pelagic tunicate.</title>
        <authorList>
            <person name="Denoeud F."/>
            <person name="Henriet S."/>
            <person name="Mungpakdee S."/>
            <person name="Aury J.M."/>
            <person name="Da Silva C."/>
            <person name="Brinkmann H."/>
            <person name="Mikhaleva J."/>
            <person name="Olsen L.C."/>
            <person name="Jubin C."/>
            <person name="Canestro C."/>
            <person name="Bouquet J.M."/>
            <person name="Danks G."/>
            <person name="Poulain J."/>
            <person name="Campsteijn C."/>
            <person name="Adamski M."/>
            <person name="Cross I."/>
            <person name="Yadetie F."/>
            <person name="Muffato M."/>
            <person name="Louis A."/>
            <person name="Butcher S."/>
            <person name="Tsagkogeorga G."/>
            <person name="Konrad A."/>
            <person name="Singh S."/>
            <person name="Jensen M.F."/>
            <person name="Cong E.H."/>
            <person name="Eikeseth-Otteraa H."/>
            <person name="Noel B."/>
            <person name="Anthouard V."/>
            <person name="Porcel B.M."/>
            <person name="Kachouri-Lafond R."/>
            <person name="Nishino A."/>
            <person name="Ugolini M."/>
            <person name="Chourrout P."/>
            <person name="Nishida H."/>
            <person name="Aasland R."/>
            <person name="Huzurbazar S."/>
            <person name="Westhof E."/>
            <person name="Delsuc F."/>
            <person name="Lehrach H."/>
            <person name="Reinhardt R."/>
            <person name="Weissenbach J."/>
            <person name="Roy S.W."/>
            <person name="Artiguenave F."/>
            <person name="Postlethwait J.H."/>
            <person name="Manak J.R."/>
            <person name="Thompson E.M."/>
            <person name="Jaillon O."/>
            <person name="Du Pasquier L."/>
            <person name="Boudinot P."/>
            <person name="Liberles D.A."/>
            <person name="Volff J.N."/>
            <person name="Philippe H."/>
            <person name="Lenhard B."/>
            <person name="Roest Crollius H."/>
            <person name="Wincker P."/>
            <person name="Chourrout D."/>
        </authorList>
    </citation>
    <scope>NUCLEOTIDE SEQUENCE [LARGE SCALE GENOMIC DNA]</scope>
</reference>
<evidence type="ECO:0000256" key="1">
    <source>
        <dbReference type="ARBA" id="ARBA00022536"/>
    </source>
</evidence>
<dbReference type="PROSITE" id="PS00022">
    <property type="entry name" value="EGF_1"/>
    <property type="match status" value="7"/>
</dbReference>
<accession>E4XKU5</accession>
<gene>
    <name evidence="6" type="ORF">GSOID_T00014312001</name>
</gene>
<feature type="domain" description="EGF-like" evidence="4">
    <location>
        <begin position="288"/>
        <end position="327"/>
    </location>
</feature>
<feature type="domain" description="EGF-like" evidence="4">
    <location>
        <begin position="460"/>
        <end position="497"/>
    </location>
</feature>
<dbReference type="OrthoDB" id="283575at2759"/>
<feature type="domain" description="EGF-like" evidence="4">
    <location>
        <begin position="418"/>
        <end position="456"/>
    </location>
</feature>
<feature type="domain" description="ZP" evidence="5">
    <location>
        <begin position="653"/>
        <end position="910"/>
    </location>
</feature>
<dbReference type="PANTHER" id="PTHR24033:SF151">
    <property type="entry name" value="NOTCH 2"/>
    <property type="match status" value="1"/>
</dbReference>
<dbReference type="PROSITE" id="PS01186">
    <property type="entry name" value="EGF_2"/>
    <property type="match status" value="6"/>
</dbReference>
<keyword evidence="2 3" id="KW-1015">Disulfide bond</keyword>
<feature type="disulfide bond" evidence="3">
    <location>
        <begin position="505"/>
        <end position="515"/>
    </location>
</feature>
<comment type="caution">
    <text evidence="3">Lacks conserved residue(s) required for the propagation of feature annotation.</text>
</comment>